<keyword evidence="9 12" id="KW-1133">Transmembrane helix</keyword>
<comment type="catalytic activity">
    <reaction evidence="1">
        <text>ATP + protein L-histidine = ADP + protein N-phospho-L-histidine.</text>
        <dbReference type="EC" id="2.7.13.3"/>
    </reaction>
</comment>
<dbReference type="PANTHER" id="PTHR45528">
    <property type="entry name" value="SENSOR HISTIDINE KINASE CPXA"/>
    <property type="match status" value="1"/>
</dbReference>
<dbReference type="Gene3D" id="3.30.450.20">
    <property type="entry name" value="PAS domain"/>
    <property type="match status" value="1"/>
</dbReference>
<keyword evidence="8" id="KW-0418">Kinase</keyword>
<evidence type="ECO:0000256" key="4">
    <source>
        <dbReference type="ARBA" id="ARBA00022475"/>
    </source>
</evidence>
<dbReference type="SUPFAM" id="SSF103190">
    <property type="entry name" value="Sensory domain-like"/>
    <property type="match status" value="1"/>
</dbReference>
<dbReference type="EC" id="2.7.13.3" evidence="3"/>
<evidence type="ECO:0000256" key="6">
    <source>
        <dbReference type="ARBA" id="ARBA00022679"/>
    </source>
</evidence>
<evidence type="ECO:0000313" key="14">
    <source>
        <dbReference type="EMBL" id="OGF39953.1"/>
    </source>
</evidence>
<keyword evidence="7 12" id="KW-0812">Transmembrane</keyword>
<dbReference type="CDD" id="cd12913">
    <property type="entry name" value="PDC1_MCP_like"/>
    <property type="match status" value="1"/>
</dbReference>
<evidence type="ECO:0000259" key="13">
    <source>
        <dbReference type="PROSITE" id="PS50885"/>
    </source>
</evidence>
<evidence type="ECO:0000256" key="7">
    <source>
        <dbReference type="ARBA" id="ARBA00022692"/>
    </source>
</evidence>
<keyword evidence="10 12" id="KW-0472">Membrane</keyword>
<dbReference type="CDD" id="cd06225">
    <property type="entry name" value="HAMP"/>
    <property type="match status" value="1"/>
</dbReference>
<keyword evidence="5" id="KW-0597">Phosphoprotein</keyword>
<dbReference type="InterPro" id="IPR003660">
    <property type="entry name" value="HAMP_dom"/>
</dbReference>
<dbReference type="PANTHER" id="PTHR45528:SF10">
    <property type="entry name" value="METHYL-ACCEPTING CHEMOTAXIS PROTEIN"/>
    <property type="match status" value="1"/>
</dbReference>
<dbReference type="Gene3D" id="6.10.340.10">
    <property type="match status" value="1"/>
</dbReference>
<evidence type="ECO:0000256" key="3">
    <source>
        <dbReference type="ARBA" id="ARBA00012438"/>
    </source>
</evidence>
<evidence type="ECO:0000256" key="10">
    <source>
        <dbReference type="ARBA" id="ARBA00023136"/>
    </source>
</evidence>
<dbReference type="EMBL" id="MFGO01000039">
    <property type="protein sequence ID" value="OGF39953.1"/>
    <property type="molecule type" value="Genomic_DNA"/>
</dbReference>
<feature type="domain" description="HAMP" evidence="13">
    <location>
        <begin position="323"/>
        <end position="376"/>
    </location>
</feature>
<evidence type="ECO:0000256" key="1">
    <source>
        <dbReference type="ARBA" id="ARBA00000085"/>
    </source>
</evidence>
<gene>
    <name evidence="14" type="ORF">A2531_01865</name>
</gene>
<dbReference type="Pfam" id="PF02743">
    <property type="entry name" value="dCache_1"/>
    <property type="match status" value="1"/>
</dbReference>
<proteinExistence type="predicted"/>
<organism evidence="14 15">
    <name type="scientific">Candidatus Falkowbacteria bacterium RIFOXYD2_FULL_34_120</name>
    <dbReference type="NCBI Taxonomy" id="1798007"/>
    <lineage>
        <taxon>Bacteria</taxon>
        <taxon>Candidatus Falkowiibacteriota</taxon>
    </lineage>
</organism>
<comment type="subcellular location">
    <subcellularLocation>
        <location evidence="2">Cell membrane</location>
        <topology evidence="2">Multi-pass membrane protein</topology>
    </subcellularLocation>
</comment>
<name>A0A1F5TLZ4_9BACT</name>
<evidence type="ECO:0000256" key="9">
    <source>
        <dbReference type="ARBA" id="ARBA00022989"/>
    </source>
</evidence>
<accession>A0A1F5TLZ4</accession>
<dbReference type="GO" id="GO:0005886">
    <property type="term" value="C:plasma membrane"/>
    <property type="evidence" value="ECO:0007669"/>
    <property type="project" value="UniProtKB-SubCell"/>
</dbReference>
<evidence type="ECO:0000256" key="2">
    <source>
        <dbReference type="ARBA" id="ARBA00004651"/>
    </source>
</evidence>
<evidence type="ECO:0000256" key="11">
    <source>
        <dbReference type="SAM" id="Coils"/>
    </source>
</evidence>
<dbReference type="GO" id="GO:0000155">
    <property type="term" value="F:phosphorelay sensor kinase activity"/>
    <property type="evidence" value="ECO:0007669"/>
    <property type="project" value="TreeGrafter"/>
</dbReference>
<evidence type="ECO:0000313" key="15">
    <source>
        <dbReference type="Proteomes" id="UP000177579"/>
    </source>
</evidence>
<dbReference type="AlphaFoldDB" id="A0A1F5TLZ4"/>
<dbReference type="Proteomes" id="UP000177579">
    <property type="component" value="Unassembled WGS sequence"/>
</dbReference>
<keyword evidence="4" id="KW-1003">Cell membrane</keyword>
<keyword evidence="6" id="KW-0808">Transferase</keyword>
<sequence>MISIRLKIILIIIFCTLTLGGVIAFFSISKGADLLEEQAITLILSNTRNLANKIESENNKIESIMSTVATVMANNFQFEIAKVNKEYIEERINYLTEIDSKLLEQSNRSGGGVMSIYATFNVEIFKEVFETWHTIENGVVTLMEDEPLELFDDPNNPDMAWYFDPIRERRGVWTTTYEDALTRIPMYSFVEPAIDNKNNIIGIVGMDISLEGISEFVSSQKTIKNGFSFLIDRDNKFIVNPQETISQSLLESLLMAKDTKEEGVIFNEQAIIAYSLLPNKQVVATYVNRSDIFNDIYALRINLIFFSIIMIVLSAILGFVLIAPIISRINKLKDAATTGGDEKTIMEISNNHSNDEIGQLTEAFNNMLQKIKKSQIDLEKSNHNLEKRVQERTLELERKIEEMKKFSEIIVNRELKMIELKKQIKKLSSGQEK</sequence>
<evidence type="ECO:0000256" key="12">
    <source>
        <dbReference type="SAM" id="Phobius"/>
    </source>
</evidence>
<dbReference type="InterPro" id="IPR033479">
    <property type="entry name" value="dCache_1"/>
</dbReference>
<dbReference type="SMART" id="SM00304">
    <property type="entry name" value="HAMP"/>
    <property type="match status" value="1"/>
</dbReference>
<keyword evidence="11" id="KW-0175">Coiled coil</keyword>
<evidence type="ECO:0000256" key="8">
    <source>
        <dbReference type="ARBA" id="ARBA00022777"/>
    </source>
</evidence>
<comment type="caution">
    <text evidence="14">The sequence shown here is derived from an EMBL/GenBank/DDBJ whole genome shotgun (WGS) entry which is preliminary data.</text>
</comment>
<evidence type="ECO:0000256" key="5">
    <source>
        <dbReference type="ARBA" id="ARBA00022553"/>
    </source>
</evidence>
<dbReference type="PROSITE" id="PS50885">
    <property type="entry name" value="HAMP"/>
    <property type="match status" value="1"/>
</dbReference>
<reference evidence="14 15" key="1">
    <citation type="journal article" date="2016" name="Nat. Commun.">
        <title>Thousands of microbial genomes shed light on interconnected biogeochemical processes in an aquifer system.</title>
        <authorList>
            <person name="Anantharaman K."/>
            <person name="Brown C.T."/>
            <person name="Hug L.A."/>
            <person name="Sharon I."/>
            <person name="Castelle C.J."/>
            <person name="Probst A.J."/>
            <person name="Thomas B.C."/>
            <person name="Singh A."/>
            <person name="Wilkins M.J."/>
            <person name="Karaoz U."/>
            <person name="Brodie E.L."/>
            <person name="Williams K.H."/>
            <person name="Hubbard S.S."/>
            <person name="Banfield J.F."/>
        </authorList>
    </citation>
    <scope>NUCLEOTIDE SEQUENCE [LARGE SCALE GENOMIC DNA]</scope>
</reference>
<dbReference type="SUPFAM" id="SSF158472">
    <property type="entry name" value="HAMP domain-like"/>
    <property type="match status" value="1"/>
</dbReference>
<feature type="transmembrane region" description="Helical" evidence="12">
    <location>
        <begin position="303"/>
        <end position="326"/>
    </location>
</feature>
<protein>
    <recommendedName>
        <fullName evidence="3">histidine kinase</fullName>
        <ecNumber evidence="3">2.7.13.3</ecNumber>
    </recommendedName>
</protein>
<dbReference type="InterPro" id="IPR050398">
    <property type="entry name" value="HssS/ArlS-like"/>
</dbReference>
<dbReference type="InterPro" id="IPR029151">
    <property type="entry name" value="Sensor-like_sf"/>
</dbReference>
<feature type="coiled-coil region" evidence="11">
    <location>
        <begin position="368"/>
        <end position="402"/>
    </location>
</feature>
<dbReference type="Pfam" id="PF00672">
    <property type="entry name" value="HAMP"/>
    <property type="match status" value="1"/>
</dbReference>